<dbReference type="SUPFAM" id="SSF47781">
    <property type="entry name" value="RuvA domain 2-like"/>
    <property type="match status" value="1"/>
</dbReference>
<dbReference type="AlphaFoldDB" id="A0A381NVZ0"/>
<proteinExistence type="predicted"/>
<protein>
    <submittedName>
        <fullName evidence="1">Uncharacterized protein</fullName>
    </submittedName>
</protein>
<organism evidence="1">
    <name type="scientific">marine metagenome</name>
    <dbReference type="NCBI Taxonomy" id="408172"/>
    <lineage>
        <taxon>unclassified sequences</taxon>
        <taxon>metagenomes</taxon>
        <taxon>ecological metagenomes</taxon>
    </lineage>
</organism>
<name>A0A381NVZ0_9ZZZZ</name>
<feature type="non-terminal residue" evidence="1">
    <location>
        <position position="1"/>
    </location>
</feature>
<dbReference type="Gene3D" id="3.40.50.450">
    <property type="match status" value="1"/>
</dbReference>
<evidence type="ECO:0000313" key="1">
    <source>
        <dbReference type="EMBL" id="SUZ58068.1"/>
    </source>
</evidence>
<sequence>VISRVKHRVEYIIRQILLSIKLGLFLRLLTCLFCQVGPLELLTPISRCLANLACARIANREQTILNDTKLWVALSRVPELGTVRFRRLEPHFGKLETVWNAGFRDLKAAELEDRPGQEIAVARNNSSLDDEMAALERAGVTAVT</sequence>
<gene>
    <name evidence="1" type="ORF">METZ01_LOCUS10922</name>
</gene>
<dbReference type="InterPro" id="IPR010994">
    <property type="entry name" value="RuvA_2-like"/>
</dbReference>
<accession>A0A381NVZ0</accession>
<dbReference type="EMBL" id="UINC01000595">
    <property type="protein sequence ID" value="SUZ58068.1"/>
    <property type="molecule type" value="Genomic_DNA"/>
</dbReference>
<reference evidence="1" key="1">
    <citation type="submission" date="2018-05" db="EMBL/GenBank/DDBJ databases">
        <authorList>
            <person name="Lanie J.A."/>
            <person name="Ng W.-L."/>
            <person name="Kazmierczak K.M."/>
            <person name="Andrzejewski T.M."/>
            <person name="Davidsen T.M."/>
            <person name="Wayne K.J."/>
            <person name="Tettelin H."/>
            <person name="Glass J.I."/>
            <person name="Rusch D."/>
            <person name="Podicherti R."/>
            <person name="Tsui H.-C.T."/>
            <person name="Winkler M.E."/>
        </authorList>
    </citation>
    <scope>NUCLEOTIDE SEQUENCE</scope>
</reference>